<dbReference type="InterPro" id="IPR003673">
    <property type="entry name" value="CoA-Trfase_fam_III"/>
</dbReference>
<dbReference type="InterPro" id="IPR050483">
    <property type="entry name" value="CoA-transferase_III_domain"/>
</dbReference>
<protein>
    <submittedName>
        <fullName evidence="2">CoA transferase</fullName>
    </submittedName>
</protein>
<proteinExistence type="predicted"/>
<evidence type="ECO:0000256" key="1">
    <source>
        <dbReference type="ARBA" id="ARBA00022679"/>
    </source>
</evidence>
<dbReference type="EMBL" id="NEVT01000006">
    <property type="protein sequence ID" value="OZI75834.1"/>
    <property type="molecule type" value="Genomic_DNA"/>
</dbReference>
<dbReference type="RefSeq" id="WP_094806782.1">
    <property type="nucleotide sequence ID" value="NZ_NEVT01000006.1"/>
</dbReference>
<dbReference type="PANTHER" id="PTHR48207">
    <property type="entry name" value="SUCCINATE--HYDROXYMETHYLGLUTARATE COA-TRANSFERASE"/>
    <property type="match status" value="1"/>
</dbReference>
<keyword evidence="3" id="KW-1185">Reference proteome</keyword>
<dbReference type="Gene3D" id="3.30.1540.10">
    <property type="entry name" value="formyl-coa transferase, domain 3"/>
    <property type="match status" value="1"/>
</dbReference>
<dbReference type="Gene3D" id="3.40.50.10540">
    <property type="entry name" value="Crotonobetainyl-coa:carnitine coa-transferase, domain 1"/>
    <property type="match status" value="1"/>
</dbReference>
<dbReference type="Pfam" id="PF02515">
    <property type="entry name" value="CoA_transf_3"/>
    <property type="match status" value="1"/>
</dbReference>
<gene>
    <name evidence="2" type="ORF">CAL24_11545</name>
</gene>
<dbReference type="PANTHER" id="PTHR48207:SF4">
    <property type="entry name" value="BLL6097 PROTEIN"/>
    <property type="match status" value="1"/>
</dbReference>
<accession>A0A261VNZ0</accession>
<reference evidence="3" key="1">
    <citation type="submission" date="2017-05" db="EMBL/GenBank/DDBJ databases">
        <title>Complete and WGS of Bordetella genogroups.</title>
        <authorList>
            <person name="Spilker T."/>
            <person name="Lipuma J."/>
        </authorList>
    </citation>
    <scope>NUCLEOTIDE SEQUENCE [LARGE SCALE GENOMIC DNA]</scope>
    <source>
        <strain evidence="3">AU8256</strain>
    </source>
</reference>
<dbReference type="InterPro" id="IPR044855">
    <property type="entry name" value="CoA-Trfase_III_dom3_sf"/>
</dbReference>
<dbReference type="GO" id="GO:0008410">
    <property type="term" value="F:CoA-transferase activity"/>
    <property type="evidence" value="ECO:0007669"/>
    <property type="project" value="TreeGrafter"/>
</dbReference>
<evidence type="ECO:0000313" key="2">
    <source>
        <dbReference type="EMBL" id="OZI75834.1"/>
    </source>
</evidence>
<evidence type="ECO:0000313" key="3">
    <source>
        <dbReference type="Proteomes" id="UP000215633"/>
    </source>
</evidence>
<name>A0A261VNZ0_9BORD</name>
<dbReference type="InterPro" id="IPR023606">
    <property type="entry name" value="CoA-Trfase_III_dom_1_sf"/>
</dbReference>
<dbReference type="Proteomes" id="UP000215633">
    <property type="component" value="Unassembled WGS sequence"/>
</dbReference>
<keyword evidence="1 2" id="KW-0808">Transferase</keyword>
<dbReference type="SUPFAM" id="SSF89796">
    <property type="entry name" value="CoA-transferase family III (CaiB/BaiF)"/>
    <property type="match status" value="1"/>
</dbReference>
<dbReference type="AlphaFoldDB" id="A0A261VNZ0"/>
<sequence length="376" mass="40001">MNHEAPLEGVTVLDASQGIAGPYCGLILRQQGARVIKVEPPAGDWGRNMGRQRGGHTAISIAFNAGKESVVLDAREPRQRAALRQLAAQADVVVQNFRPGVAARMGIGYEELARLRPRLVYASISGYGADGPQSTRPALDTTMQAESGLMHTNRDGAGQPQRIGLYLVDLSAGLYAAQAVGAALYRAAVAGQGRHVEISMLQVAAALQSYLIIDKALFPDAGAAAFNAPTGLFPTRDGHIYVSMLDDAMLRRLSDALGMAEWRTAEDLQSSAGRIARAAELNAQLAARMRERTTDEWMDLLQARDILCGRVRTPHALLEDPQARHLGLFAMAAQPGAGSVPLVRLPGQPPISAGAGVSPLQGEHTEAVLRQFGIAI</sequence>
<comment type="caution">
    <text evidence="2">The sequence shown here is derived from an EMBL/GenBank/DDBJ whole genome shotgun (WGS) entry which is preliminary data.</text>
</comment>
<organism evidence="2 3">
    <name type="scientific">Bordetella genomosp. 2</name>
    <dbReference type="NCBI Taxonomy" id="1983456"/>
    <lineage>
        <taxon>Bacteria</taxon>
        <taxon>Pseudomonadati</taxon>
        <taxon>Pseudomonadota</taxon>
        <taxon>Betaproteobacteria</taxon>
        <taxon>Burkholderiales</taxon>
        <taxon>Alcaligenaceae</taxon>
        <taxon>Bordetella</taxon>
    </lineage>
</organism>